<dbReference type="AlphaFoldDB" id="A0A4P5ZSE6"/>
<protein>
    <submittedName>
        <fullName evidence="5">Extracellular solute-binding protein</fullName>
    </submittedName>
</protein>
<dbReference type="EMBL" id="BJCD01000030">
    <property type="protein sequence ID" value="GDZ92845.1"/>
    <property type="molecule type" value="Genomic_DNA"/>
</dbReference>
<dbReference type="Pfam" id="PF13416">
    <property type="entry name" value="SBP_bac_8"/>
    <property type="match status" value="1"/>
</dbReference>
<name>A0A4P5ZSE6_PLAAG</name>
<dbReference type="GO" id="GO:0055052">
    <property type="term" value="C:ATP-binding cassette (ABC) transporter complex, substrate-binding subunit-containing"/>
    <property type="evidence" value="ECO:0007669"/>
    <property type="project" value="TreeGrafter"/>
</dbReference>
<evidence type="ECO:0000313" key="5">
    <source>
        <dbReference type="EMBL" id="GDZ92845.1"/>
    </source>
</evidence>
<keyword evidence="2" id="KW-0813">Transport</keyword>
<dbReference type="PANTHER" id="PTHR30061">
    <property type="entry name" value="MALTOSE-BINDING PERIPLASMIC PROTEIN"/>
    <property type="match status" value="1"/>
</dbReference>
<evidence type="ECO:0000256" key="4">
    <source>
        <dbReference type="SAM" id="SignalP"/>
    </source>
</evidence>
<dbReference type="Gene3D" id="3.40.190.10">
    <property type="entry name" value="Periplasmic binding protein-like II"/>
    <property type="match status" value="1"/>
</dbReference>
<comment type="caution">
    <text evidence="5">The sequence shown here is derived from an EMBL/GenBank/DDBJ whole genome shotgun (WGS) entry which is preliminary data.</text>
</comment>
<dbReference type="InterPro" id="IPR006059">
    <property type="entry name" value="SBP"/>
</dbReference>
<dbReference type="GO" id="GO:0015768">
    <property type="term" value="P:maltose transport"/>
    <property type="evidence" value="ECO:0007669"/>
    <property type="project" value="TreeGrafter"/>
</dbReference>
<organism evidence="5 6">
    <name type="scientific">Planktothrix agardhii CCAP 1459/11A</name>
    <dbReference type="NCBI Taxonomy" id="282420"/>
    <lineage>
        <taxon>Bacteria</taxon>
        <taxon>Bacillati</taxon>
        <taxon>Cyanobacteriota</taxon>
        <taxon>Cyanophyceae</taxon>
        <taxon>Oscillatoriophycideae</taxon>
        <taxon>Oscillatoriales</taxon>
        <taxon>Microcoleaceae</taxon>
        <taxon>Planktothrix</taxon>
    </lineage>
</organism>
<dbReference type="GO" id="GO:1901982">
    <property type="term" value="F:maltose binding"/>
    <property type="evidence" value="ECO:0007669"/>
    <property type="project" value="TreeGrafter"/>
</dbReference>
<dbReference type="SUPFAM" id="SSF53850">
    <property type="entry name" value="Periplasmic binding protein-like II"/>
    <property type="match status" value="1"/>
</dbReference>
<dbReference type="PANTHER" id="PTHR30061:SF50">
    <property type="entry name" value="MALTOSE_MALTODEXTRIN-BINDING PERIPLASMIC PROTEIN"/>
    <property type="match status" value="1"/>
</dbReference>
<accession>A0A4P5ZSE6</accession>
<evidence type="ECO:0000256" key="3">
    <source>
        <dbReference type="ARBA" id="ARBA00022729"/>
    </source>
</evidence>
<evidence type="ECO:0000313" key="6">
    <source>
        <dbReference type="Proteomes" id="UP000299794"/>
    </source>
</evidence>
<comment type="similarity">
    <text evidence="1">Belongs to the bacterial solute-binding protein 1 family.</text>
</comment>
<dbReference type="PROSITE" id="PS51257">
    <property type="entry name" value="PROKAR_LIPOPROTEIN"/>
    <property type="match status" value="1"/>
</dbReference>
<dbReference type="Proteomes" id="UP000299794">
    <property type="component" value="Unassembled WGS sequence"/>
</dbReference>
<proteinExistence type="inferred from homology"/>
<sequence length="403" mass="45522">MRYRFLSLIILVLIFLTSCSPKDVDTISDSQPQSIQGQILVWHSFEDKIKEIMQDSLNDYMQIYPNVRIVSEYVPNDQLERQFRQQVNRGLGPDFIFTVSGVIPSLVQDNLIPVIEDFDFSGYLPTAISHVRYQGKMYGIPTSVMTQTLCYNKKKVKLPPKTLTELLQQAKMGYSVGIWSNFVATFWGVQVFGGKSFDLQGNFVFDQNIWAKWMEWLKIAQNEPNMVFNDGIEGLEQGFINNQLAYVFCDSSRLPKYSQGLGKDNLGVALLPGEDNNPAGPFLYSRVILFNQISSPNQQKLSLQLAQFFTNPEQTRKRLSLLEGSFIPANNNVNVNSRLFPRQSILVEQAKTAIAIPLDQVELARVWAKMGNSLYPQVLGGSIAAEDAAHQITETVNQKSSQP</sequence>
<gene>
    <name evidence="5" type="ORF">PA905_05420</name>
</gene>
<reference evidence="6" key="1">
    <citation type="submission" date="2019-02" db="EMBL/GenBank/DDBJ databases">
        <title>Draft genome sequence of Planktothrix agardhii NIES-905.</title>
        <authorList>
            <person name="Yamaguchi H."/>
            <person name="Suzuki S."/>
            <person name="Kawachi M."/>
        </authorList>
    </citation>
    <scope>NUCLEOTIDE SEQUENCE [LARGE SCALE GENOMIC DNA]</scope>
    <source>
        <strain evidence="6">CCAP 1459/11A</strain>
    </source>
</reference>
<feature type="signal peptide" evidence="4">
    <location>
        <begin position="1"/>
        <end position="23"/>
    </location>
</feature>
<dbReference type="GO" id="GO:0042956">
    <property type="term" value="P:maltodextrin transmembrane transport"/>
    <property type="evidence" value="ECO:0007669"/>
    <property type="project" value="TreeGrafter"/>
</dbReference>
<evidence type="ECO:0000256" key="1">
    <source>
        <dbReference type="ARBA" id="ARBA00008520"/>
    </source>
</evidence>
<feature type="chain" id="PRO_5020326105" evidence="4">
    <location>
        <begin position="24"/>
        <end position="403"/>
    </location>
</feature>
<keyword evidence="3 4" id="KW-0732">Signal</keyword>
<evidence type="ECO:0000256" key="2">
    <source>
        <dbReference type="ARBA" id="ARBA00022448"/>
    </source>
</evidence>